<dbReference type="Pfam" id="PF06580">
    <property type="entry name" value="His_kinase"/>
    <property type="match status" value="1"/>
</dbReference>
<dbReference type="Gene3D" id="1.10.1760.20">
    <property type="match status" value="1"/>
</dbReference>
<dbReference type="RefSeq" id="WP_066678430.1">
    <property type="nucleotide sequence ID" value="NZ_CABMIZ010000043.1"/>
</dbReference>
<keyword evidence="12" id="KW-0902">Two-component regulatory system</keyword>
<feature type="domain" description="Signal transduction histidine kinase internal region" evidence="16">
    <location>
        <begin position="360"/>
        <end position="438"/>
    </location>
</feature>
<keyword evidence="10" id="KW-0067">ATP-binding</keyword>
<evidence type="ECO:0000256" key="2">
    <source>
        <dbReference type="ARBA" id="ARBA00004651"/>
    </source>
</evidence>
<dbReference type="SUPFAM" id="SSF55781">
    <property type="entry name" value="GAF domain-like"/>
    <property type="match status" value="1"/>
</dbReference>
<evidence type="ECO:0000256" key="5">
    <source>
        <dbReference type="ARBA" id="ARBA00022553"/>
    </source>
</evidence>
<reference evidence="18 19" key="1">
    <citation type="submission" date="2017-09" db="EMBL/GenBank/DDBJ databases">
        <authorList>
            <person name="Thomas P."/>
            <person name="Seyboldt C."/>
        </authorList>
    </citation>
    <scope>NUCLEOTIDE SEQUENCE [LARGE SCALE GENOMIC DNA]</scope>
    <source>
        <strain evidence="18 19">DSM 7534</strain>
    </source>
</reference>
<evidence type="ECO:0000256" key="3">
    <source>
        <dbReference type="ARBA" id="ARBA00012438"/>
    </source>
</evidence>
<dbReference type="InterPro" id="IPR011620">
    <property type="entry name" value="Sig_transdc_His_kinase_LytS_TM"/>
</dbReference>
<keyword evidence="13 14" id="KW-0472">Membrane</keyword>
<name>A0A9N7JJS4_CLOSE</name>
<keyword evidence="11 14" id="KW-1133">Transmembrane helix</keyword>
<dbReference type="PANTHER" id="PTHR34220">
    <property type="entry name" value="SENSOR HISTIDINE KINASE YPDA"/>
    <property type="match status" value="1"/>
</dbReference>
<evidence type="ECO:0000256" key="7">
    <source>
        <dbReference type="ARBA" id="ARBA00022692"/>
    </source>
</evidence>
<dbReference type="SUPFAM" id="SSF55874">
    <property type="entry name" value="ATPase domain of HSP90 chaperone/DNA topoisomerase II/histidine kinase"/>
    <property type="match status" value="1"/>
</dbReference>
<dbReference type="EC" id="2.7.13.3" evidence="3"/>
<evidence type="ECO:0000256" key="10">
    <source>
        <dbReference type="ARBA" id="ARBA00022840"/>
    </source>
</evidence>
<evidence type="ECO:0000259" key="17">
    <source>
        <dbReference type="Pfam" id="PF07694"/>
    </source>
</evidence>
<evidence type="ECO:0000256" key="12">
    <source>
        <dbReference type="ARBA" id="ARBA00023012"/>
    </source>
</evidence>
<dbReference type="InterPro" id="IPR029016">
    <property type="entry name" value="GAF-like_dom_sf"/>
</dbReference>
<dbReference type="GO" id="GO:0000155">
    <property type="term" value="F:phosphorelay sensor kinase activity"/>
    <property type="evidence" value="ECO:0007669"/>
    <property type="project" value="InterPro"/>
</dbReference>
<dbReference type="InterPro" id="IPR003594">
    <property type="entry name" value="HATPase_dom"/>
</dbReference>
<evidence type="ECO:0000313" key="19">
    <source>
        <dbReference type="Proteomes" id="UP000280586"/>
    </source>
</evidence>
<sequence length="551" mass="62345">MWQLLSQLASNLGYVILIAFTMSKSKIIQKAIEYKEQEKKDIIIVSIVFALLGMIGTYLGINYNGAIVNIRNVSIVAASITCGPIVGGIAGTVASLHRLYYGPLIGTTIPCAIGTLLAGVLPGLLYKKYQIKNEYSYGIFSTIFVETISMILIALMIEDGRSIISTIYVPMVIINSLGILMVMTIIKSIFQEKERLEGEQARITLEITNKTLPYFKEVTNESLKKVCEIIRFSIDAQIVILTDKEEILAYSSQNTKLKLNNRKIVSNYTKRVLKTGETEILKNEEGTELFSCIEGKESKGAIITPLVFDNQVIGTLKVYFNKENGITEKNKHLVIGLANLISYQIQIGKIKKYKEMADKAEIKALQTQINPHFLFNSLHTITSFVRINPERARELIVNLSDYLRYNLEVNGDFISLKKELEQVKAYVSIAEARFGDRIKAHYEIDEFYMNLKIPPLTIEPLIENAIKHGILEKRTGGDIWIRCEKYKDRHRIVIEDDGCGIDSSIIDKIYNGQVDENKIGLYNVHCRMKLIYGKGLKIERLQKGTRISFEI</sequence>
<dbReference type="EMBL" id="CP023671">
    <property type="protein sequence ID" value="AYE33514.1"/>
    <property type="molecule type" value="Genomic_DNA"/>
</dbReference>
<keyword evidence="9 18" id="KW-0418">Kinase</keyword>
<dbReference type="GO" id="GO:0005524">
    <property type="term" value="F:ATP binding"/>
    <property type="evidence" value="ECO:0007669"/>
    <property type="project" value="UniProtKB-KW"/>
</dbReference>
<evidence type="ECO:0000256" key="9">
    <source>
        <dbReference type="ARBA" id="ARBA00022777"/>
    </source>
</evidence>
<gene>
    <name evidence="18" type="ORF">CP523_03050</name>
</gene>
<evidence type="ECO:0000313" key="18">
    <source>
        <dbReference type="EMBL" id="AYE33514.1"/>
    </source>
</evidence>
<evidence type="ECO:0000256" key="6">
    <source>
        <dbReference type="ARBA" id="ARBA00022679"/>
    </source>
</evidence>
<dbReference type="GO" id="GO:0005886">
    <property type="term" value="C:plasma membrane"/>
    <property type="evidence" value="ECO:0007669"/>
    <property type="project" value="UniProtKB-SubCell"/>
</dbReference>
<feature type="transmembrane region" description="Helical" evidence="14">
    <location>
        <begin position="73"/>
        <end position="94"/>
    </location>
</feature>
<dbReference type="PANTHER" id="PTHR34220:SF7">
    <property type="entry name" value="SENSOR HISTIDINE KINASE YPDA"/>
    <property type="match status" value="1"/>
</dbReference>
<evidence type="ECO:0000256" key="4">
    <source>
        <dbReference type="ARBA" id="ARBA00022475"/>
    </source>
</evidence>
<feature type="transmembrane region" description="Helical" evidence="14">
    <location>
        <begin position="42"/>
        <end position="61"/>
    </location>
</feature>
<feature type="transmembrane region" description="Helical" evidence="14">
    <location>
        <begin position="163"/>
        <end position="186"/>
    </location>
</feature>
<dbReference type="Pfam" id="PF07694">
    <property type="entry name" value="5TM-5TMR_LYT"/>
    <property type="match status" value="1"/>
</dbReference>
<dbReference type="Gene3D" id="3.30.450.40">
    <property type="match status" value="1"/>
</dbReference>
<feature type="transmembrane region" description="Helical" evidence="14">
    <location>
        <begin position="100"/>
        <end position="125"/>
    </location>
</feature>
<keyword evidence="6" id="KW-0808">Transferase</keyword>
<accession>A0A9N7JJS4</accession>
<keyword evidence="7 14" id="KW-0812">Transmembrane</keyword>
<dbReference type="KEGG" id="csep:CP523_03050"/>
<dbReference type="Proteomes" id="UP000280586">
    <property type="component" value="Chromosome"/>
</dbReference>
<evidence type="ECO:0000256" key="1">
    <source>
        <dbReference type="ARBA" id="ARBA00000085"/>
    </source>
</evidence>
<feature type="domain" description="Signal transduction histidine kinase 5TM receptor LytS transmembrane region" evidence="17">
    <location>
        <begin position="27"/>
        <end position="188"/>
    </location>
</feature>
<evidence type="ECO:0000256" key="11">
    <source>
        <dbReference type="ARBA" id="ARBA00022989"/>
    </source>
</evidence>
<keyword evidence="4" id="KW-1003">Cell membrane</keyword>
<dbReference type="InterPro" id="IPR050640">
    <property type="entry name" value="Bact_2-comp_sensor_kinase"/>
</dbReference>
<comment type="catalytic activity">
    <reaction evidence="1">
        <text>ATP + protein L-histidine = ADP + protein N-phospho-L-histidine.</text>
        <dbReference type="EC" id="2.7.13.3"/>
    </reaction>
</comment>
<dbReference type="InterPro" id="IPR010559">
    <property type="entry name" value="Sig_transdc_His_kin_internal"/>
</dbReference>
<dbReference type="AlphaFoldDB" id="A0A9N7JJS4"/>
<dbReference type="OrthoDB" id="9809348at2"/>
<keyword evidence="5" id="KW-0597">Phosphoprotein</keyword>
<comment type="subcellular location">
    <subcellularLocation>
        <location evidence="2">Cell membrane</location>
        <topology evidence="2">Multi-pass membrane protein</topology>
    </subcellularLocation>
</comment>
<feature type="transmembrane region" description="Helical" evidence="14">
    <location>
        <begin position="137"/>
        <end position="157"/>
    </location>
</feature>
<evidence type="ECO:0000256" key="14">
    <source>
        <dbReference type="SAM" id="Phobius"/>
    </source>
</evidence>
<organism evidence="18 19">
    <name type="scientific">Clostridium septicum</name>
    <dbReference type="NCBI Taxonomy" id="1504"/>
    <lineage>
        <taxon>Bacteria</taxon>
        <taxon>Bacillati</taxon>
        <taxon>Bacillota</taxon>
        <taxon>Clostridia</taxon>
        <taxon>Eubacteriales</taxon>
        <taxon>Clostridiaceae</taxon>
        <taxon>Clostridium</taxon>
    </lineage>
</organism>
<dbReference type="GO" id="GO:0071555">
    <property type="term" value="P:cell wall organization"/>
    <property type="evidence" value="ECO:0007669"/>
    <property type="project" value="InterPro"/>
</dbReference>
<dbReference type="Pfam" id="PF02518">
    <property type="entry name" value="HATPase_c"/>
    <property type="match status" value="1"/>
</dbReference>
<evidence type="ECO:0000256" key="13">
    <source>
        <dbReference type="ARBA" id="ARBA00023136"/>
    </source>
</evidence>
<evidence type="ECO:0000256" key="8">
    <source>
        <dbReference type="ARBA" id="ARBA00022741"/>
    </source>
</evidence>
<feature type="domain" description="Histidine kinase/HSP90-like ATPase" evidence="15">
    <location>
        <begin position="459"/>
        <end position="550"/>
    </location>
</feature>
<proteinExistence type="predicted"/>
<keyword evidence="8" id="KW-0547">Nucleotide-binding</keyword>
<dbReference type="Gene3D" id="3.30.565.10">
    <property type="entry name" value="Histidine kinase-like ATPase, C-terminal domain"/>
    <property type="match status" value="1"/>
</dbReference>
<evidence type="ECO:0000259" key="15">
    <source>
        <dbReference type="Pfam" id="PF02518"/>
    </source>
</evidence>
<protein>
    <recommendedName>
        <fullName evidence="3">histidine kinase</fullName>
        <ecNumber evidence="3">2.7.13.3</ecNumber>
    </recommendedName>
</protein>
<dbReference type="InterPro" id="IPR036890">
    <property type="entry name" value="HATPase_C_sf"/>
</dbReference>
<evidence type="ECO:0000259" key="16">
    <source>
        <dbReference type="Pfam" id="PF06580"/>
    </source>
</evidence>